<evidence type="ECO:0000256" key="1">
    <source>
        <dbReference type="SAM" id="MobiDB-lite"/>
    </source>
</evidence>
<keyword evidence="2" id="KW-0812">Transmembrane</keyword>
<dbReference type="PROSITE" id="PS50006">
    <property type="entry name" value="FHA_DOMAIN"/>
    <property type="match status" value="1"/>
</dbReference>
<feature type="compositionally biased region" description="Polar residues" evidence="1">
    <location>
        <begin position="256"/>
        <end position="275"/>
    </location>
</feature>
<evidence type="ECO:0000313" key="5">
    <source>
        <dbReference type="Proteomes" id="UP000039865"/>
    </source>
</evidence>
<reference evidence="4 5" key="1">
    <citation type="submission" date="2014-06" db="EMBL/GenBank/DDBJ databases">
        <authorList>
            <person name="Swart Estienne"/>
        </authorList>
    </citation>
    <scope>NUCLEOTIDE SEQUENCE [LARGE SCALE GENOMIC DNA]</scope>
    <source>
        <strain evidence="4 5">130c</strain>
    </source>
</reference>
<sequence length="1136" mass="130446">MRGQRNQGSLAARYSSSRPLNNRLSNLSSSNNDAGLSFQFSQLKKQMFDIFRELDKYPRYNRQIGDEKKDFYQHLYLIQNSCLNHILVHSEIIKILQQIMETLEQLNEIFKSLRKLKGSDLSLGFVKSIDSFDEFYKHWDTLLDKQLKLGLNKINIDPEDKLQQLKEVLQDYLFMHLVLQNMNEGSLMYIIQIALNFDEVYMGKVNTIFNQLRQKVDVQQSIVLSNMTLDEVNETFMSYREESEEVSSNSRNQRSGIDTSSPEKSSQNSYQSVGSFHNKTPAEQLALILMGDFKCGGSRTPRRNSKYGDSDFWKKKHSKSEDKKQKKIERQEDKEEAKFVVTMRSKDSNPKGHDKQDFSDIKEDEVNDEENDPFDSAADLKPTVKYVNEEELNHQPRLNHQTSMDLESFQGSFNIQNDAQATVISKKKKVKINTEAPQQFDYEDNINDYGATKDDPDDHHYEDRIQGKSNFESLQSNMRHSSKVKSAIEHSKAKPKILKVQVIDIKSEVPSAFEISQNIAEITSDQAEKRPIVFGRGENADVRFSEDNIYIAEHQFKIEYNRPHFSLIDVGSEYPTLIRLEQNKKVLLSRYDYISLSEQSDFYVMDLVTDDQNAQILNDSLELRYFDAKNEPKVSNKKSITLKFHDGALAGNKFVLEQKRTTIGRSNNRDLIIPSTATTVSKLHSTILYERGYWYLQDHSTYGTFMYPRTVVEMKNHKPSSRIKVHNNMKVSVGAISFLENIQGASYNVCPTMGCDADIGEKVCYLHSASNPVTYIRMYQCPQNYICDISDSSKYAWVDSKYQQYTSSSNPLRSQVYGSMTVGKCKKASILDANLNNGRECIKDNQCISQRCVKGYCKGRDENDNCAQHSDCDAQLVCLQDQSWPYASKCRPWGTNDTLCLSDYECSPFHFCWFKNQSEATSGTKRCLQMHSKPLTHKFGWKFVDTEDDFINSLYNGQYCISGLAVQTGLYEGMCTQIIRINSDRGDVQAPYPCTVTNPATVCKYFYDATNYLEKECQCGFNGSTGYCPYPSQTEFNKYLIYKVKVLNSSQCHTLDRIDYRAQSEECGIGPIEDLKIAIALDFNFTMWPFIQNKNSYTCLNHIHPLSSQNLLKSNANIFQAALGIIIISVFSFLFA</sequence>
<evidence type="ECO:0000259" key="3">
    <source>
        <dbReference type="PROSITE" id="PS50006"/>
    </source>
</evidence>
<dbReference type="EMBL" id="CCKQ01001323">
    <property type="protein sequence ID" value="CDW72418.1"/>
    <property type="molecule type" value="Genomic_DNA"/>
</dbReference>
<organism evidence="4 5">
    <name type="scientific">Stylonychia lemnae</name>
    <name type="common">Ciliate</name>
    <dbReference type="NCBI Taxonomy" id="5949"/>
    <lineage>
        <taxon>Eukaryota</taxon>
        <taxon>Sar</taxon>
        <taxon>Alveolata</taxon>
        <taxon>Ciliophora</taxon>
        <taxon>Intramacronucleata</taxon>
        <taxon>Spirotrichea</taxon>
        <taxon>Stichotrichia</taxon>
        <taxon>Sporadotrichida</taxon>
        <taxon>Oxytrichidae</taxon>
        <taxon>Stylonychinae</taxon>
        <taxon>Stylonychia</taxon>
    </lineage>
</organism>
<feature type="compositionally biased region" description="Low complexity" evidence="1">
    <location>
        <begin position="246"/>
        <end position="255"/>
    </location>
</feature>
<keyword evidence="2" id="KW-1133">Transmembrane helix</keyword>
<dbReference type="OrthoDB" id="439917at2759"/>
<dbReference type="AlphaFoldDB" id="A0A077ZR77"/>
<feature type="transmembrane region" description="Helical" evidence="2">
    <location>
        <begin position="1118"/>
        <end position="1135"/>
    </location>
</feature>
<dbReference type="InterPro" id="IPR000253">
    <property type="entry name" value="FHA_dom"/>
</dbReference>
<feature type="region of interest" description="Disordered" evidence="1">
    <location>
        <begin position="298"/>
        <end position="337"/>
    </location>
</feature>
<gene>
    <name evidence="4" type="primary">Contig2119.g2279</name>
    <name evidence="4" type="ORF">STYLEM_1378</name>
</gene>
<dbReference type="Pfam" id="PF00498">
    <property type="entry name" value="FHA"/>
    <property type="match status" value="2"/>
</dbReference>
<name>A0A077ZR77_STYLE</name>
<dbReference type="CDD" id="cd00060">
    <property type="entry name" value="FHA"/>
    <property type="match status" value="2"/>
</dbReference>
<dbReference type="SMART" id="SM00240">
    <property type="entry name" value="FHA"/>
    <property type="match status" value="2"/>
</dbReference>
<dbReference type="SUPFAM" id="SSF49879">
    <property type="entry name" value="SMAD/FHA domain"/>
    <property type="match status" value="2"/>
</dbReference>
<dbReference type="Gene3D" id="2.60.200.20">
    <property type="match status" value="2"/>
</dbReference>
<dbReference type="InParanoid" id="A0A077ZR77"/>
<keyword evidence="2" id="KW-0472">Membrane</keyword>
<keyword evidence="5" id="KW-1185">Reference proteome</keyword>
<evidence type="ECO:0000256" key="2">
    <source>
        <dbReference type="SAM" id="Phobius"/>
    </source>
</evidence>
<accession>A0A077ZR77</accession>
<feature type="domain" description="FHA" evidence="3">
    <location>
        <begin position="661"/>
        <end position="711"/>
    </location>
</feature>
<feature type="region of interest" description="Disordered" evidence="1">
    <location>
        <begin position="240"/>
        <end position="275"/>
    </location>
</feature>
<dbReference type="InterPro" id="IPR008984">
    <property type="entry name" value="SMAD_FHA_dom_sf"/>
</dbReference>
<protein>
    <recommendedName>
        <fullName evidence="3">FHA domain-containing protein</fullName>
    </recommendedName>
</protein>
<evidence type="ECO:0000313" key="4">
    <source>
        <dbReference type="EMBL" id="CDW72418.1"/>
    </source>
</evidence>
<feature type="compositionally biased region" description="Basic and acidic residues" evidence="1">
    <location>
        <begin position="306"/>
        <end position="337"/>
    </location>
</feature>
<dbReference type="Proteomes" id="UP000039865">
    <property type="component" value="Unassembled WGS sequence"/>
</dbReference>
<proteinExistence type="predicted"/>